<feature type="domain" description="GP-PDE" evidence="1">
    <location>
        <begin position="4"/>
        <end position="239"/>
    </location>
</feature>
<evidence type="ECO:0000313" key="2">
    <source>
        <dbReference type="EMBL" id="ROQ21113.1"/>
    </source>
</evidence>
<dbReference type="InterPro" id="IPR030395">
    <property type="entry name" value="GP_PDE_dom"/>
</dbReference>
<accession>A0A3N1NY47</accession>
<proteinExistence type="predicted"/>
<dbReference type="PANTHER" id="PTHR46211:SF14">
    <property type="entry name" value="GLYCEROPHOSPHODIESTER PHOSPHODIESTERASE"/>
    <property type="match status" value="1"/>
</dbReference>
<reference evidence="2 3" key="1">
    <citation type="submission" date="2018-11" db="EMBL/GenBank/DDBJ databases">
        <title>Genomic Encyclopedia of Type Strains, Phase IV (KMG-IV): sequencing the most valuable type-strain genomes for metagenomic binning, comparative biology and taxonomic classification.</title>
        <authorList>
            <person name="Goeker M."/>
        </authorList>
    </citation>
    <scope>NUCLEOTIDE SEQUENCE [LARGE SCALE GENOMIC DNA]</scope>
    <source>
        <strain evidence="2 3">DSM 16974</strain>
    </source>
</reference>
<protein>
    <submittedName>
        <fullName evidence="2">Glycerophosphoryl diester phosphodiesterase</fullName>
    </submittedName>
</protein>
<dbReference type="OrthoDB" id="9795622at2"/>
<comment type="caution">
    <text evidence="2">The sequence shown here is derived from an EMBL/GenBank/DDBJ whole genome shotgun (WGS) entry which is preliminary data.</text>
</comment>
<dbReference type="RefSeq" id="WP_123638155.1">
    <property type="nucleotide sequence ID" value="NZ_RJUK01000001.1"/>
</dbReference>
<dbReference type="AlphaFoldDB" id="A0A3N1NY47"/>
<dbReference type="SUPFAM" id="SSF51695">
    <property type="entry name" value="PLC-like phosphodiesterases"/>
    <property type="match status" value="1"/>
</dbReference>
<dbReference type="EMBL" id="RJUK01000001">
    <property type="protein sequence ID" value="ROQ21113.1"/>
    <property type="molecule type" value="Genomic_DNA"/>
</dbReference>
<keyword evidence="3" id="KW-1185">Reference proteome</keyword>
<dbReference type="GO" id="GO:0008081">
    <property type="term" value="F:phosphoric diester hydrolase activity"/>
    <property type="evidence" value="ECO:0007669"/>
    <property type="project" value="InterPro"/>
</dbReference>
<dbReference type="Proteomes" id="UP000273643">
    <property type="component" value="Unassembled WGS sequence"/>
</dbReference>
<dbReference type="PROSITE" id="PS51704">
    <property type="entry name" value="GP_PDE"/>
    <property type="match status" value="1"/>
</dbReference>
<sequence length="239" mass="26852">MSAPLWISHRGLCDRATENTANAFRAALDAGFSHLETDLRSTADGHLVLAHDEDLSRVAGLPLKVTEATRHELEQVRLTGGEPLLFFDQWLEEFGQHRWILDIKPEYGERTLALLLKHWQGEGEALLSGRARFLFWDPRQQQLLLDEQPEIECMAPMPECRRAGLACAAGLPPLAGIQPGATYSLPPRLAGVRLLRPAMVERYRRRQGRVLAFLPESGREVDWALESGVDEVLTNYRPG</sequence>
<dbReference type="GO" id="GO:0006629">
    <property type="term" value="P:lipid metabolic process"/>
    <property type="evidence" value="ECO:0007669"/>
    <property type="project" value="InterPro"/>
</dbReference>
<dbReference type="InterPro" id="IPR017946">
    <property type="entry name" value="PLC-like_Pdiesterase_TIM-brl"/>
</dbReference>
<dbReference type="Gene3D" id="3.20.20.190">
    <property type="entry name" value="Phosphatidylinositol (PI) phosphodiesterase"/>
    <property type="match status" value="1"/>
</dbReference>
<gene>
    <name evidence="2" type="ORF">EDC38_1735</name>
</gene>
<organism evidence="2 3">
    <name type="scientific">Marinimicrobium koreense</name>
    <dbReference type="NCBI Taxonomy" id="306545"/>
    <lineage>
        <taxon>Bacteria</taxon>
        <taxon>Pseudomonadati</taxon>
        <taxon>Pseudomonadota</taxon>
        <taxon>Gammaproteobacteria</taxon>
        <taxon>Cellvibrionales</taxon>
        <taxon>Cellvibrionaceae</taxon>
        <taxon>Marinimicrobium</taxon>
    </lineage>
</organism>
<dbReference type="PANTHER" id="PTHR46211">
    <property type="entry name" value="GLYCEROPHOSPHORYL DIESTER PHOSPHODIESTERASE"/>
    <property type="match status" value="1"/>
</dbReference>
<evidence type="ECO:0000259" key="1">
    <source>
        <dbReference type="PROSITE" id="PS51704"/>
    </source>
</evidence>
<name>A0A3N1NY47_9GAMM</name>
<dbReference type="Pfam" id="PF03009">
    <property type="entry name" value="GDPD"/>
    <property type="match status" value="1"/>
</dbReference>
<evidence type="ECO:0000313" key="3">
    <source>
        <dbReference type="Proteomes" id="UP000273643"/>
    </source>
</evidence>